<dbReference type="EMBL" id="ABEU02000023">
    <property type="protein sequence ID" value="PNR29137.1"/>
    <property type="molecule type" value="Genomic_DNA"/>
</dbReference>
<gene>
    <name evidence="1" type="ORF">PHYPA_027829</name>
</gene>
<dbReference type="EnsemblPlants" id="Pp3c23_9470V3.1">
    <property type="protein sequence ID" value="PAC:32948970.CDS.1"/>
    <property type="gene ID" value="Pp3c23_9470"/>
</dbReference>
<dbReference type="Gramene" id="Pp3c23_9470V3.1">
    <property type="protein sequence ID" value="PAC:32948970.CDS.1"/>
    <property type="gene ID" value="Pp3c23_9470"/>
</dbReference>
<evidence type="ECO:0000313" key="2">
    <source>
        <dbReference type="EnsemblPlants" id="PAC:32948970.CDS.1"/>
    </source>
</evidence>
<organism evidence="1">
    <name type="scientific">Physcomitrium patens</name>
    <name type="common">Spreading-leaved earth moss</name>
    <name type="synonym">Physcomitrella patens</name>
    <dbReference type="NCBI Taxonomy" id="3218"/>
    <lineage>
        <taxon>Eukaryota</taxon>
        <taxon>Viridiplantae</taxon>
        <taxon>Streptophyta</taxon>
        <taxon>Embryophyta</taxon>
        <taxon>Bryophyta</taxon>
        <taxon>Bryophytina</taxon>
        <taxon>Bryopsida</taxon>
        <taxon>Funariidae</taxon>
        <taxon>Funariales</taxon>
        <taxon>Funariaceae</taxon>
        <taxon>Physcomitrium</taxon>
    </lineage>
</organism>
<protein>
    <submittedName>
        <fullName evidence="1 2">Uncharacterized protein</fullName>
    </submittedName>
</protein>
<dbReference type="InParanoid" id="A0A2K1IIN4"/>
<reference evidence="1 3" key="2">
    <citation type="journal article" date="2018" name="Plant J.">
        <title>The Physcomitrella patens chromosome-scale assembly reveals moss genome structure and evolution.</title>
        <authorList>
            <person name="Lang D."/>
            <person name="Ullrich K.K."/>
            <person name="Murat F."/>
            <person name="Fuchs J."/>
            <person name="Jenkins J."/>
            <person name="Haas F.B."/>
            <person name="Piednoel M."/>
            <person name="Gundlach H."/>
            <person name="Van Bel M."/>
            <person name="Meyberg R."/>
            <person name="Vives C."/>
            <person name="Morata J."/>
            <person name="Symeonidi A."/>
            <person name="Hiss M."/>
            <person name="Muchero W."/>
            <person name="Kamisugi Y."/>
            <person name="Saleh O."/>
            <person name="Blanc G."/>
            <person name="Decker E.L."/>
            <person name="van Gessel N."/>
            <person name="Grimwood J."/>
            <person name="Hayes R.D."/>
            <person name="Graham S.W."/>
            <person name="Gunter L.E."/>
            <person name="McDaniel S.F."/>
            <person name="Hoernstein S.N.W."/>
            <person name="Larsson A."/>
            <person name="Li F.W."/>
            <person name="Perroud P.F."/>
            <person name="Phillips J."/>
            <person name="Ranjan P."/>
            <person name="Rokshar D.S."/>
            <person name="Rothfels C.J."/>
            <person name="Schneider L."/>
            <person name="Shu S."/>
            <person name="Stevenson D.W."/>
            <person name="Thummler F."/>
            <person name="Tillich M."/>
            <person name="Villarreal Aguilar J.C."/>
            <person name="Widiez T."/>
            <person name="Wong G.K."/>
            <person name="Wymore A."/>
            <person name="Zhang Y."/>
            <person name="Zimmer A.D."/>
            <person name="Quatrano R.S."/>
            <person name="Mayer K.F.X."/>
            <person name="Goodstein D."/>
            <person name="Casacuberta J.M."/>
            <person name="Vandepoele K."/>
            <person name="Reski R."/>
            <person name="Cuming A.C."/>
            <person name="Tuskan G.A."/>
            <person name="Maumus F."/>
            <person name="Salse J."/>
            <person name="Schmutz J."/>
            <person name="Rensing S.A."/>
        </authorList>
    </citation>
    <scope>NUCLEOTIDE SEQUENCE [LARGE SCALE GENOMIC DNA]</scope>
    <source>
        <strain evidence="2 3">cv. Gransden 2004</strain>
    </source>
</reference>
<accession>A0A2K1IIN4</accession>
<keyword evidence="3" id="KW-1185">Reference proteome</keyword>
<reference evidence="2" key="3">
    <citation type="submission" date="2020-12" db="UniProtKB">
        <authorList>
            <consortium name="EnsemblPlants"/>
        </authorList>
    </citation>
    <scope>IDENTIFICATION</scope>
</reference>
<evidence type="ECO:0000313" key="1">
    <source>
        <dbReference type="EMBL" id="PNR29137.1"/>
    </source>
</evidence>
<reference evidence="1 3" key="1">
    <citation type="journal article" date="2008" name="Science">
        <title>The Physcomitrella genome reveals evolutionary insights into the conquest of land by plants.</title>
        <authorList>
            <person name="Rensing S."/>
            <person name="Lang D."/>
            <person name="Zimmer A."/>
            <person name="Terry A."/>
            <person name="Salamov A."/>
            <person name="Shapiro H."/>
            <person name="Nishiyama T."/>
            <person name="Perroud P.-F."/>
            <person name="Lindquist E."/>
            <person name="Kamisugi Y."/>
            <person name="Tanahashi T."/>
            <person name="Sakakibara K."/>
            <person name="Fujita T."/>
            <person name="Oishi K."/>
            <person name="Shin-I T."/>
            <person name="Kuroki Y."/>
            <person name="Toyoda A."/>
            <person name="Suzuki Y."/>
            <person name="Hashimoto A."/>
            <person name="Yamaguchi K."/>
            <person name="Sugano A."/>
            <person name="Kohara Y."/>
            <person name="Fujiyama A."/>
            <person name="Anterola A."/>
            <person name="Aoki S."/>
            <person name="Ashton N."/>
            <person name="Barbazuk W.B."/>
            <person name="Barker E."/>
            <person name="Bennetzen J."/>
            <person name="Bezanilla M."/>
            <person name="Blankenship R."/>
            <person name="Cho S.H."/>
            <person name="Dutcher S."/>
            <person name="Estelle M."/>
            <person name="Fawcett J.A."/>
            <person name="Gundlach H."/>
            <person name="Hanada K."/>
            <person name="Heyl A."/>
            <person name="Hicks K.A."/>
            <person name="Hugh J."/>
            <person name="Lohr M."/>
            <person name="Mayer K."/>
            <person name="Melkozernov A."/>
            <person name="Murata T."/>
            <person name="Nelson D."/>
            <person name="Pils B."/>
            <person name="Prigge M."/>
            <person name="Reiss B."/>
            <person name="Renner T."/>
            <person name="Rombauts S."/>
            <person name="Rushton P."/>
            <person name="Sanderfoot A."/>
            <person name="Schween G."/>
            <person name="Shiu S.-H."/>
            <person name="Stueber K."/>
            <person name="Theodoulou F.L."/>
            <person name="Tu H."/>
            <person name="Van de Peer Y."/>
            <person name="Verrier P.J."/>
            <person name="Waters E."/>
            <person name="Wood A."/>
            <person name="Yang L."/>
            <person name="Cove D."/>
            <person name="Cuming A."/>
            <person name="Hasebe M."/>
            <person name="Lucas S."/>
            <person name="Mishler D.B."/>
            <person name="Reski R."/>
            <person name="Grigoriev I."/>
            <person name="Quatrano R.S."/>
            <person name="Boore J.L."/>
        </authorList>
    </citation>
    <scope>NUCLEOTIDE SEQUENCE [LARGE SCALE GENOMIC DNA]</scope>
    <source>
        <strain evidence="2 3">cv. Gransden 2004</strain>
    </source>
</reference>
<name>A0A2K1IIN4_PHYPA</name>
<dbReference type="Proteomes" id="UP000006727">
    <property type="component" value="Chromosome 23"/>
</dbReference>
<sequence>MILSNTLSGNEMLCVGHIWIMRTPTQEDCMCTRRWFCLLKVSHMISICCKIQQYSSIPFLYICALQKIAHPEHAQTYIWNVQMLGVFDDHILDDRNSKRIHVLRDRSVSYRNQDLKY</sequence>
<proteinExistence type="predicted"/>
<dbReference type="AlphaFoldDB" id="A0A2K1IIN4"/>
<evidence type="ECO:0000313" key="3">
    <source>
        <dbReference type="Proteomes" id="UP000006727"/>
    </source>
</evidence>